<reference evidence="3 4" key="1">
    <citation type="submission" date="2018-07" db="EMBL/GenBank/DDBJ databases">
        <title>Genomic Encyclopedia of Type Strains, Phase IV (KMG-IV): sequencing the most valuable type-strain genomes for metagenomic binning, comparative biology and taxonomic classification.</title>
        <authorList>
            <person name="Goeker M."/>
        </authorList>
    </citation>
    <scope>NUCLEOTIDE SEQUENCE [LARGE SCALE GENOMIC DNA]</scope>
    <source>
        <strain evidence="3 4">DSM 103736</strain>
    </source>
</reference>
<dbReference type="GO" id="GO:0043709">
    <property type="term" value="P:cell adhesion involved in single-species biofilm formation"/>
    <property type="evidence" value="ECO:0007669"/>
    <property type="project" value="TreeGrafter"/>
</dbReference>
<comment type="caution">
    <text evidence="3">The sequence shown here is derived from an EMBL/GenBank/DDBJ whole genome shotgun (WGS) entry which is preliminary data.</text>
</comment>
<accession>A0A370QNW5</accession>
<gene>
    <name evidence="3" type="ORF">C8D90_106284</name>
</gene>
<dbReference type="PANTHER" id="PTHR33420">
    <property type="entry name" value="FIMBRIAL SUBUNIT ELFA-RELATED"/>
    <property type="match status" value="1"/>
</dbReference>
<dbReference type="OrthoDB" id="6631341at2"/>
<dbReference type="InterPro" id="IPR008966">
    <property type="entry name" value="Adhesion_dom_sf"/>
</dbReference>
<dbReference type="Gene3D" id="2.60.40.1090">
    <property type="entry name" value="Fimbrial-type adhesion domain"/>
    <property type="match status" value="1"/>
</dbReference>
<dbReference type="PANTHER" id="PTHR33420:SF27">
    <property type="entry name" value="PROTEIN FIMG"/>
    <property type="match status" value="1"/>
</dbReference>
<organism evidence="3 4">
    <name type="scientific">Enterobacillus tribolii</name>
    <dbReference type="NCBI Taxonomy" id="1487935"/>
    <lineage>
        <taxon>Bacteria</taxon>
        <taxon>Pseudomonadati</taxon>
        <taxon>Pseudomonadota</taxon>
        <taxon>Gammaproteobacteria</taxon>
        <taxon>Enterobacterales</taxon>
        <taxon>Hafniaceae</taxon>
        <taxon>Enterobacillus</taxon>
    </lineage>
</organism>
<protein>
    <submittedName>
        <fullName evidence="3">Minor fimbrial subunit</fullName>
    </submittedName>
</protein>
<name>A0A370QNW5_9GAMM</name>
<dbReference type="InterPro" id="IPR000259">
    <property type="entry name" value="Adhesion_dom_fimbrial"/>
</dbReference>
<proteinExistence type="predicted"/>
<dbReference type="GO" id="GO:0009289">
    <property type="term" value="C:pilus"/>
    <property type="evidence" value="ECO:0007669"/>
    <property type="project" value="InterPro"/>
</dbReference>
<dbReference type="InterPro" id="IPR036937">
    <property type="entry name" value="Adhesion_dom_fimbrial_sf"/>
</dbReference>
<keyword evidence="4" id="KW-1185">Reference proteome</keyword>
<dbReference type="RefSeq" id="WP_115459183.1">
    <property type="nucleotide sequence ID" value="NZ_QRAP01000006.1"/>
</dbReference>
<evidence type="ECO:0000313" key="4">
    <source>
        <dbReference type="Proteomes" id="UP000254848"/>
    </source>
</evidence>
<feature type="chain" id="PRO_5017018239" evidence="1">
    <location>
        <begin position="26"/>
        <end position="179"/>
    </location>
</feature>
<sequence length="179" mass="18458">MIKINPVSLLAASALTLLLCTGAQADATLNFSGKLVAPACTVGSTLAAGQNVDLGSTGRVQLQHANQAGEWQEFDLVLTNCPTGTTKSTVTFTGTPDGVNDTLFANAEPTDTAATHVAVQMAERGNLSNVLSNGSTLEKNVDSTAKTVTFPLAARLYTPDGGARAGKVKATVLVNFTYQ</sequence>
<evidence type="ECO:0000256" key="1">
    <source>
        <dbReference type="SAM" id="SignalP"/>
    </source>
</evidence>
<evidence type="ECO:0000259" key="2">
    <source>
        <dbReference type="Pfam" id="PF00419"/>
    </source>
</evidence>
<keyword evidence="1" id="KW-0732">Signal</keyword>
<evidence type="ECO:0000313" key="3">
    <source>
        <dbReference type="EMBL" id="RDK90075.1"/>
    </source>
</evidence>
<dbReference type="SUPFAM" id="SSF49401">
    <property type="entry name" value="Bacterial adhesins"/>
    <property type="match status" value="1"/>
</dbReference>
<feature type="signal peptide" evidence="1">
    <location>
        <begin position="1"/>
        <end position="25"/>
    </location>
</feature>
<feature type="domain" description="Fimbrial-type adhesion" evidence="2">
    <location>
        <begin position="30"/>
        <end position="179"/>
    </location>
</feature>
<dbReference type="AlphaFoldDB" id="A0A370QNW5"/>
<dbReference type="Pfam" id="PF00419">
    <property type="entry name" value="Fimbrial"/>
    <property type="match status" value="1"/>
</dbReference>
<dbReference type="InterPro" id="IPR050263">
    <property type="entry name" value="Bact_Fimbrial_Adh_Pro"/>
</dbReference>
<dbReference type="EMBL" id="QRAP01000006">
    <property type="protein sequence ID" value="RDK90075.1"/>
    <property type="molecule type" value="Genomic_DNA"/>
</dbReference>
<dbReference type="Proteomes" id="UP000254848">
    <property type="component" value="Unassembled WGS sequence"/>
</dbReference>